<keyword evidence="3" id="KW-0812">Transmembrane</keyword>
<dbReference type="EMBL" id="JACICA010000006">
    <property type="protein sequence ID" value="MBB3702876.1"/>
    <property type="molecule type" value="Genomic_DNA"/>
</dbReference>
<feature type="domain" description="Gliding motility protein GldL-like N-terminal" evidence="4">
    <location>
        <begin position="26"/>
        <end position="83"/>
    </location>
</feature>
<comment type="caution">
    <text evidence="5">The sequence shown here is derived from an EMBL/GenBank/DDBJ whole genome shotgun (WGS) entry which is preliminary data.</text>
</comment>
<feature type="compositionally biased region" description="Acidic residues" evidence="2">
    <location>
        <begin position="93"/>
        <end position="104"/>
    </location>
</feature>
<evidence type="ECO:0000256" key="1">
    <source>
        <dbReference type="SAM" id="Coils"/>
    </source>
</evidence>
<evidence type="ECO:0000256" key="3">
    <source>
        <dbReference type="SAM" id="Phobius"/>
    </source>
</evidence>
<feature type="region of interest" description="Disordered" evidence="2">
    <location>
        <begin position="93"/>
        <end position="119"/>
    </location>
</feature>
<keyword evidence="3" id="KW-0472">Membrane</keyword>
<sequence>MSKINFIIRLQHWMDSVPGQTFLNYAYSWGAAIVILGALFKLTHLPGGNMMLFIGMGTEVVVFFLSAFDRPFDKQEIGKVLPKSYLTDEEIEAQMNEEEEEEETPATFDSTERVTPVSAQPATAYQPAAAFVQPASAPAQQVAVATQSQAGNAPAEGISIPHDADAEQLASIIRLANDELLHRAQAVLSPEMEEATKVYIDKLNTLNETLAKVDEQNLKLTRDSEEMENLNRTLTGINKVYELHLKSISLQVGTIDDINNQTKILADQIQRLNQVYGRMIDALTVNVVRNGGSVDQAPQQ</sequence>
<protein>
    <submittedName>
        <fullName evidence="5">Gliding motility-associated protein GldL</fullName>
    </submittedName>
</protein>
<dbReference type="RefSeq" id="WP_183696589.1">
    <property type="nucleotide sequence ID" value="NZ_JACICA010000006.1"/>
</dbReference>
<accession>A0A7W5UK81</accession>
<organism evidence="5 6">
    <name type="scientific">Alloprevotella rava</name>
    <dbReference type="NCBI Taxonomy" id="671218"/>
    <lineage>
        <taxon>Bacteria</taxon>
        <taxon>Pseudomonadati</taxon>
        <taxon>Bacteroidota</taxon>
        <taxon>Bacteroidia</taxon>
        <taxon>Bacteroidales</taxon>
        <taxon>Prevotellaceae</taxon>
        <taxon>Alloprevotella</taxon>
    </lineage>
</organism>
<proteinExistence type="predicted"/>
<dbReference type="InterPro" id="IPR055087">
    <property type="entry name" value="GldL-like_N"/>
</dbReference>
<dbReference type="InterPro" id="IPR019852">
    <property type="entry name" value="Motility-assoc_prot_GldL"/>
</dbReference>
<evidence type="ECO:0000313" key="6">
    <source>
        <dbReference type="Proteomes" id="UP000541425"/>
    </source>
</evidence>
<dbReference type="AlphaFoldDB" id="A0A7W5UK81"/>
<evidence type="ECO:0000256" key="2">
    <source>
        <dbReference type="SAM" id="MobiDB-lite"/>
    </source>
</evidence>
<keyword evidence="1" id="KW-0175">Coiled coil</keyword>
<evidence type="ECO:0000259" key="4">
    <source>
        <dbReference type="Pfam" id="PF22827"/>
    </source>
</evidence>
<feature type="transmembrane region" description="Helical" evidence="3">
    <location>
        <begin position="21"/>
        <end position="42"/>
    </location>
</feature>
<dbReference type="Proteomes" id="UP000541425">
    <property type="component" value="Unassembled WGS sequence"/>
</dbReference>
<keyword evidence="3" id="KW-1133">Transmembrane helix</keyword>
<dbReference type="Pfam" id="PF22827">
    <property type="entry name" value="GldL_N"/>
    <property type="match status" value="1"/>
</dbReference>
<feature type="coiled-coil region" evidence="1">
    <location>
        <begin position="203"/>
        <end position="275"/>
    </location>
</feature>
<evidence type="ECO:0000313" key="5">
    <source>
        <dbReference type="EMBL" id="MBB3702876.1"/>
    </source>
</evidence>
<reference evidence="5 6" key="1">
    <citation type="submission" date="2020-08" db="EMBL/GenBank/DDBJ databases">
        <title>Genomic Encyclopedia of Type Strains, Phase IV (KMG-IV): sequencing the most valuable type-strain genomes for metagenomic binning, comparative biology and taxonomic classification.</title>
        <authorList>
            <person name="Goeker M."/>
        </authorList>
    </citation>
    <scope>NUCLEOTIDE SEQUENCE [LARGE SCALE GENOMIC DNA]</scope>
    <source>
        <strain evidence="5 6">DSM 22548</strain>
    </source>
</reference>
<dbReference type="NCBIfam" id="TIGR03513">
    <property type="entry name" value="GldL_gliding"/>
    <property type="match status" value="1"/>
</dbReference>
<name>A0A7W5UK81_9BACT</name>
<feature type="transmembrane region" description="Helical" evidence="3">
    <location>
        <begin position="48"/>
        <end position="68"/>
    </location>
</feature>
<gene>
    <name evidence="5" type="ORF">FHS60_001349</name>
</gene>